<dbReference type="SUPFAM" id="SSF46785">
    <property type="entry name" value="Winged helix' DNA-binding domain"/>
    <property type="match status" value="1"/>
</dbReference>
<dbReference type="EMBL" id="FNDX01000054">
    <property type="protein sequence ID" value="SDK77312.1"/>
    <property type="molecule type" value="Genomic_DNA"/>
</dbReference>
<dbReference type="CDD" id="cd00609">
    <property type="entry name" value="AAT_like"/>
    <property type="match status" value="1"/>
</dbReference>
<dbReference type="InterPro" id="IPR015422">
    <property type="entry name" value="PyrdxlP-dep_Trfase_small"/>
</dbReference>
<evidence type="ECO:0000259" key="8">
    <source>
        <dbReference type="PROSITE" id="PS50949"/>
    </source>
</evidence>
<keyword evidence="5" id="KW-0805">Transcription regulation</keyword>
<dbReference type="GO" id="GO:0003700">
    <property type="term" value="F:DNA-binding transcription factor activity"/>
    <property type="evidence" value="ECO:0007669"/>
    <property type="project" value="InterPro"/>
</dbReference>
<dbReference type="STRING" id="1174501.SAMN05216192_15412"/>
<keyword evidence="7" id="KW-0804">Transcription</keyword>
<keyword evidence="3" id="KW-0032">Aminotransferase</keyword>
<proteinExistence type="inferred from homology"/>
<dbReference type="InterPro" id="IPR015424">
    <property type="entry name" value="PyrdxlP-dep_Trfase"/>
</dbReference>
<dbReference type="Pfam" id="PF00155">
    <property type="entry name" value="Aminotran_1_2"/>
    <property type="match status" value="1"/>
</dbReference>
<evidence type="ECO:0000256" key="6">
    <source>
        <dbReference type="ARBA" id="ARBA00023125"/>
    </source>
</evidence>
<evidence type="ECO:0000256" key="1">
    <source>
        <dbReference type="ARBA" id="ARBA00001933"/>
    </source>
</evidence>
<dbReference type="GO" id="GO:0008483">
    <property type="term" value="F:transaminase activity"/>
    <property type="evidence" value="ECO:0007669"/>
    <property type="project" value="UniProtKB-KW"/>
</dbReference>
<accession>A0A1G9EMA3</accession>
<evidence type="ECO:0000313" key="10">
    <source>
        <dbReference type="Proteomes" id="UP000199050"/>
    </source>
</evidence>
<gene>
    <name evidence="9" type="ORF">SAMN05216192_15412</name>
</gene>
<evidence type="ECO:0000256" key="7">
    <source>
        <dbReference type="ARBA" id="ARBA00023163"/>
    </source>
</evidence>
<name>A0A1G9EMA3_9BACL</name>
<evidence type="ECO:0000256" key="2">
    <source>
        <dbReference type="ARBA" id="ARBA00005384"/>
    </source>
</evidence>
<dbReference type="Gene3D" id="3.40.640.10">
    <property type="entry name" value="Type I PLP-dependent aspartate aminotransferase-like (Major domain)"/>
    <property type="match status" value="1"/>
</dbReference>
<organism evidence="9 10">
    <name type="scientific">Paenibacillus typhae</name>
    <dbReference type="NCBI Taxonomy" id="1174501"/>
    <lineage>
        <taxon>Bacteria</taxon>
        <taxon>Bacillati</taxon>
        <taxon>Bacillota</taxon>
        <taxon>Bacilli</taxon>
        <taxon>Bacillales</taxon>
        <taxon>Paenibacillaceae</taxon>
        <taxon>Paenibacillus</taxon>
    </lineage>
</organism>
<comment type="cofactor">
    <cofactor evidence="1">
        <name>pyridoxal 5'-phosphate</name>
        <dbReference type="ChEBI" id="CHEBI:597326"/>
    </cofactor>
</comment>
<dbReference type="InterPro" id="IPR015421">
    <property type="entry name" value="PyrdxlP-dep_Trfase_major"/>
</dbReference>
<dbReference type="InterPro" id="IPR036388">
    <property type="entry name" value="WH-like_DNA-bd_sf"/>
</dbReference>
<evidence type="ECO:0000256" key="5">
    <source>
        <dbReference type="ARBA" id="ARBA00023015"/>
    </source>
</evidence>
<dbReference type="PANTHER" id="PTHR46577">
    <property type="entry name" value="HTH-TYPE TRANSCRIPTIONAL REGULATORY PROTEIN GABR"/>
    <property type="match status" value="1"/>
</dbReference>
<dbReference type="PANTHER" id="PTHR46577:SF1">
    <property type="entry name" value="HTH-TYPE TRANSCRIPTIONAL REGULATORY PROTEIN GABR"/>
    <property type="match status" value="1"/>
</dbReference>
<keyword evidence="10" id="KW-1185">Reference proteome</keyword>
<evidence type="ECO:0000256" key="4">
    <source>
        <dbReference type="ARBA" id="ARBA00022898"/>
    </source>
</evidence>
<feature type="domain" description="HTH gntR-type" evidence="8">
    <location>
        <begin position="34"/>
        <end position="102"/>
    </location>
</feature>
<keyword evidence="6" id="KW-0238">DNA-binding</keyword>
<evidence type="ECO:0000256" key="3">
    <source>
        <dbReference type="ARBA" id="ARBA00022576"/>
    </source>
</evidence>
<dbReference type="GO" id="GO:0030170">
    <property type="term" value="F:pyridoxal phosphate binding"/>
    <property type="evidence" value="ECO:0007669"/>
    <property type="project" value="InterPro"/>
</dbReference>
<dbReference type="InterPro" id="IPR000524">
    <property type="entry name" value="Tscrpt_reg_HTH_GntR"/>
</dbReference>
<comment type="similarity">
    <text evidence="2">In the C-terminal section; belongs to the class-I pyridoxal-phosphate-dependent aminotransferase family.</text>
</comment>
<dbReference type="CDD" id="cd07377">
    <property type="entry name" value="WHTH_GntR"/>
    <property type="match status" value="1"/>
</dbReference>
<reference evidence="10" key="1">
    <citation type="submission" date="2016-10" db="EMBL/GenBank/DDBJ databases">
        <authorList>
            <person name="Varghese N."/>
            <person name="Submissions S."/>
        </authorList>
    </citation>
    <scope>NUCLEOTIDE SEQUENCE [LARGE SCALE GENOMIC DNA]</scope>
    <source>
        <strain evidence="10">CGMCC 1.11012</strain>
    </source>
</reference>
<dbReference type="AlphaFoldDB" id="A0A1G9EMA3"/>
<keyword evidence="4" id="KW-0663">Pyridoxal phosphate</keyword>
<dbReference type="Gene3D" id="3.90.1150.10">
    <property type="entry name" value="Aspartate Aminotransferase, domain 1"/>
    <property type="match status" value="1"/>
</dbReference>
<dbReference type="InterPro" id="IPR004839">
    <property type="entry name" value="Aminotransferase_I/II_large"/>
</dbReference>
<evidence type="ECO:0000313" key="9">
    <source>
        <dbReference type="EMBL" id="SDK77312.1"/>
    </source>
</evidence>
<keyword evidence="3" id="KW-0808">Transferase</keyword>
<dbReference type="SMART" id="SM00345">
    <property type="entry name" value="HTH_GNTR"/>
    <property type="match status" value="1"/>
</dbReference>
<dbReference type="Gene3D" id="1.10.10.10">
    <property type="entry name" value="Winged helix-like DNA-binding domain superfamily/Winged helix DNA-binding domain"/>
    <property type="match status" value="1"/>
</dbReference>
<protein>
    <submittedName>
        <fullName evidence="9">Transcriptional regulator, GntR family</fullName>
    </submittedName>
</protein>
<sequence>MPGLWFFFYGKDYAMIATGGDLRMFNDFRLIAGRPVYVQVKDYMKSLILRGALQGEQKLPSTRELSLLLKVSRNSVISAYMALEDDGFAYTVQGQGSYVSNAALPENTAAPVWSVDWKSRLSSRALLAEELDIMKRGIRAGKDTISFTSIAPDESLFDLDNVKRAFLERMSVEGNVLLNYGYAKGYKPLIDYLKQYMEHKGVDMRGKDLLITNGFTEGFDIVLSALGQRHGKVLCENPTHHTALKNLQLNGFGIRGVAMERDGIHLGELKQALEEGMYDCAYLVPSYHNPTGIVMSPEKRLRVMKLMADYGVPVIEDGFNEELRYSGSHVAPLIAAAGGGNSVIYLGSFSKVLFPGLRVGWVLADQELIYYLESVKRARSIHTSTLDQSILYQYLLGGNLEKYLKRARTEYKRKYELTMACCRELLPDCRVSGDGGLHLFVTFPEGFSTRELLAACRELGVIFTVGDMFFTDGTGQNTLRLGFSRVADDDIRRGIGIIGRTARQLLLG</sequence>
<dbReference type="Pfam" id="PF00392">
    <property type="entry name" value="GntR"/>
    <property type="match status" value="1"/>
</dbReference>
<dbReference type="InterPro" id="IPR051446">
    <property type="entry name" value="HTH_trans_reg/aminotransferase"/>
</dbReference>
<dbReference type="GO" id="GO:0003677">
    <property type="term" value="F:DNA binding"/>
    <property type="evidence" value="ECO:0007669"/>
    <property type="project" value="UniProtKB-KW"/>
</dbReference>
<dbReference type="SUPFAM" id="SSF53383">
    <property type="entry name" value="PLP-dependent transferases"/>
    <property type="match status" value="1"/>
</dbReference>
<dbReference type="InterPro" id="IPR036390">
    <property type="entry name" value="WH_DNA-bd_sf"/>
</dbReference>
<dbReference type="PROSITE" id="PS50949">
    <property type="entry name" value="HTH_GNTR"/>
    <property type="match status" value="1"/>
</dbReference>
<dbReference type="Proteomes" id="UP000199050">
    <property type="component" value="Unassembled WGS sequence"/>
</dbReference>